<sequence>MPLKDGKKKSVILDHLVDFVDKLLARISDESDQGRDALINACEIAKIKYNQPIQSWFVGWVYQYSRTRGPDVDLAIRSMGQLRNTVTQLQEIRLLVSRGQWNVGSFNYYLLEELIAGVPGYAPLTDINRYVVIERVSELMTEKIDFLLKDHEYNKKQILAKETELKNTQLGMQRTADNILIACHLDEAIGSAQRFTDKIHFCIDRNEASWQLHWINVFGKAFRLQESSELVDLLAHHHSDDVSEITALTMRRLKRECMKALDLFFDEVQVLVNPKNPRTNKEMSNEELVIAGNLKTFVLRGFSGGVYSLCWINAMGTEKVITLEDYPEMHHWLYQQPDLTEEHIYQLRSCLLSVNTTKAIGMDDFKIELMRCLDKKSQLVIEPEKKAVHVNRLNLSLFAHINKCLGGEEGSHAAQSQPVDEEPHTSTPLPGKLNLGSYSNIAKVVVGTKDDTTPDECALAQSSTPVV</sequence>
<dbReference type="RefSeq" id="WP_058491677.1">
    <property type="nucleotide sequence ID" value="NZ_CBCRUR010000013.1"/>
</dbReference>
<dbReference type="Proteomes" id="UP000054662">
    <property type="component" value="Unassembled WGS sequence"/>
</dbReference>
<dbReference type="STRING" id="45076.Lwor_0068"/>
<organism evidence="2 3">
    <name type="scientific">Legionella worsleiensis</name>
    <dbReference type="NCBI Taxonomy" id="45076"/>
    <lineage>
        <taxon>Bacteria</taxon>
        <taxon>Pseudomonadati</taxon>
        <taxon>Pseudomonadota</taxon>
        <taxon>Gammaproteobacteria</taxon>
        <taxon>Legionellales</taxon>
        <taxon>Legionellaceae</taxon>
        <taxon>Legionella</taxon>
    </lineage>
</organism>
<dbReference type="AlphaFoldDB" id="A0A0W1ALD9"/>
<keyword evidence="3" id="KW-1185">Reference proteome</keyword>
<accession>A0A0W1ALD9</accession>
<feature type="region of interest" description="Disordered" evidence="1">
    <location>
        <begin position="409"/>
        <end position="435"/>
    </location>
</feature>
<evidence type="ECO:0000256" key="1">
    <source>
        <dbReference type="SAM" id="MobiDB-lite"/>
    </source>
</evidence>
<gene>
    <name evidence="2" type="ORF">Lwor_0068</name>
</gene>
<dbReference type="OrthoDB" id="5651653at2"/>
<evidence type="ECO:0000313" key="2">
    <source>
        <dbReference type="EMBL" id="KTD82148.1"/>
    </source>
</evidence>
<dbReference type="EMBL" id="LNZC01000001">
    <property type="protein sequence ID" value="KTD82148.1"/>
    <property type="molecule type" value="Genomic_DNA"/>
</dbReference>
<reference evidence="2 3" key="1">
    <citation type="submission" date="2015-11" db="EMBL/GenBank/DDBJ databases">
        <title>Genomic analysis of 38 Legionella species identifies large and diverse effector repertoires.</title>
        <authorList>
            <person name="Burstein D."/>
            <person name="Amaro F."/>
            <person name="Zusman T."/>
            <person name="Lifshitz Z."/>
            <person name="Cohen O."/>
            <person name="Gilbert J.A."/>
            <person name="Pupko T."/>
            <person name="Shuman H.A."/>
            <person name="Segal G."/>
        </authorList>
    </citation>
    <scope>NUCLEOTIDE SEQUENCE [LARGE SCALE GENOMIC DNA]</scope>
    <source>
        <strain evidence="2 3">ATCC 49508</strain>
    </source>
</reference>
<name>A0A0W1ALD9_9GAMM</name>
<dbReference type="PATRIC" id="fig|45076.6.peg.70"/>
<evidence type="ECO:0000313" key="3">
    <source>
        <dbReference type="Proteomes" id="UP000054662"/>
    </source>
</evidence>
<proteinExistence type="predicted"/>
<comment type="caution">
    <text evidence="2">The sequence shown here is derived from an EMBL/GenBank/DDBJ whole genome shotgun (WGS) entry which is preliminary data.</text>
</comment>
<protein>
    <submittedName>
        <fullName evidence="2">Uncharacterized protein</fullName>
    </submittedName>
</protein>